<evidence type="ECO:0000313" key="3">
    <source>
        <dbReference type="Proteomes" id="UP001150569"/>
    </source>
</evidence>
<name>A0A9W8AF38_9FUNG</name>
<feature type="region of interest" description="Disordered" evidence="1">
    <location>
        <begin position="134"/>
        <end position="155"/>
    </location>
</feature>
<proteinExistence type="predicted"/>
<comment type="caution">
    <text evidence="2">The sequence shown here is derived from an EMBL/GenBank/DDBJ whole genome shotgun (WGS) entry which is preliminary data.</text>
</comment>
<dbReference type="OrthoDB" id="10347747at2759"/>
<feature type="compositionally biased region" description="Low complexity" evidence="1">
    <location>
        <begin position="180"/>
        <end position="201"/>
    </location>
</feature>
<feature type="region of interest" description="Disordered" evidence="1">
    <location>
        <begin position="180"/>
        <end position="205"/>
    </location>
</feature>
<organism evidence="2 3">
    <name type="scientific">Tieghemiomyces parasiticus</name>
    <dbReference type="NCBI Taxonomy" id="78921"/>
    <lineage>
        <taxon>Eukaryota</taxon>
        <taxon>Fungi</taxon>
        <taxon>Fungi incertae sedis</taxon>
        <taxon>Zoopagomycota</taxon>
        <taxon>Kickxellomycotina</taxon>
        <taxon>Dimargaritomycetes</taxon>
        <taxon>Dimargaritales</taxon>
        <taxon>Dimargaritaceae</taxon>
        <taxon>Tieghemiomyces</taxon>
    </lineage>
</organism>
<dbReference type="Proteomes" id="UP001150569">
    <property type="component" value="Unassembled WGS sequence"/>
</dbReference>
<dbReference type="AlphaFoldDB" id="A0A9W8AF38"/>
<keyword evidence="3" id="KW-1185">Reference proteome</keyword>
<gene>
    <name evidence="2" type="ORF">IWQ60_004886</name>
</gene>
<sequence length="280" mass="29491">MTSRPDHPSPPPALRTSRSQLSLDTASWASVAETGSEGDWLDLCSPVVRSRVAPTAALPTAGPGELPLASPLDWSPTELTGSDLQSLLRPSLLSHILETSAPSEAPPRSRSELALSACSTSPLGAASVAWTTTTRSVAGDRPARRRGPSPFPRDPEATVALLRRYLAENRRATLARPALAASYRPTTPRATGPRTATELPTAAPPAPEDVLASAFAGMAAADAFDPDTAVNGTAYSYYDPATLDAWDSIEFRGILAGLWGSVRRRVQTGLFNEFPPDAAP</sequence>
<dbReference type="EMBL" id="JANBPT010000247">
    <property type="protein sequence ID" value="KAJ1924947.1"/>
    <property type="molecule type" value="Genomic_DNA"/>
</dbReference>
<protein>
    <submittedName>
        <fullName evidence="2">Uncharacterized protein</fullName>
    </submittedName>
</protein>
<feature type="region of interest" description="Disordered" evidence="1">
    <location>
        <begin position="1"/>
        <end position="21"/>
    </location>
</feature>
<evidence type="ECO:0000313" key="2">
    <source>
        <dbReference type="EMBL" id="KAJ1924947.1"/>
    </source>
</evidence>
<reference evidence="2" key="1">
    <citation type="submission" date="2022-07" db="EMBL/GenBank/DDBJ databases">
        <title>Phylogenomic reconstructions and comparative analyses of Kickxellomycotina fungi.</title>
        <authorList>
            <person name="Reynolds N.K."/>
            <person name="Stajich J.E."/>
            <person name="Barry K."/>
            <person name="Grigoriev I.V."/>
            <person name="Crous P."/>
            <person name="Smith M.E."/>
        </authorList>
    </citation>
    <scope>NUCLEOTIDE SEQUENCE</scope>
    <source>
        <strain evidence="2">RSA 861</strain>
    </source>
</reference>
<accession>A0A9W8AF38</accession>
<evidence type="ECO:0000256" key="1">
    <source>
        <dbReference type="SAM" id="MobiDB-lite"/>
    </source>
</evidence>